<dbReference type="Pfam" id="PF13817">
    <property type="entry name" value="DDE_Tnp_IS66_C"/>
    <property type="match status" value="1"/>
</dbReference>
<dbReference type="PANTHER" id="PTHR33678">
    <property type="entry name" value="BLL1576 PROTEIN"/>
    <property type="match status" value="1"/>
</dbReference>
<evidence type="ECO:0000256" key="1">
    <source>
        <dbReference type="SAM" id="Coils"/>
    </source>
</evidence>
<organism evidence="7 8">
    <name type="scientific">Pelomonas candidula</name>
    <dbReference type="NCBI Taxonomy" id="3299025"/>
    <lineage>
        <taxon>Bacteria</taxon>
        <taxon>Pseudomonadati</taxon>
        <taxon>Pseudomonadota</taxon>
        <taxon>Betaproteobacteria</taxon>
        <taxon>Burkholderiales</taxon>
        <taxon>Sphaerotilaceae</taxon>
        <taxon>Roseateles</taxon>
    </lineage>
</organism>
<keyword evidence="8" id="KW-1185">Reference proteome</keyword>
<evidence type="ECO:0000256" key="2">
    <source>
        <dbReference type="SAM" id="MobiDB-lite"/>
    </source>
</evidence>
<evidence type="ECO:0000259" key="5">
    <source>
        <dbReference type="Pfam" id="PF13007"/>
    </source>
</evidence>
<dbReference type="RefSeq" id="WP_394417936.1">
    <property type="nucleotide sequence ID" value="NZ_JBIGIC010000027.1"/>
</dbReference>
<reference evidence="7 8" key="1">
    <citation type="submission" date="2024-08" db="EMBL/GenBank/DDBJ databases">
        <authorList>
            <person name="Lu H."/>
        </authorList>
    </citation>
    <scope>NUCLEOTIDE SEQUENCE [LARGE SCALE GENOMIC DNA]</scope>
    <source>
        <strain evidence="7 8">BYS78W</strain>
    </source>
</reference>
<dbReference type="Pfam" id="PF03050">
    <property type="entry name" value="DDE_Tnp_IS66"/>
    <property type="match status" value="1"/>
</dbReference>
<gene>
    <name evidence="7" type="primary">tnpC</name>
    <name evidence="7" type="ORF">ACG04R_27960</name>
</gene>
<evidence type="ECO:0000313" key="8">
    <source>
        <dbReference type="Proteomes" id="UP001606134"/>
    </source>
</evidence>
<evidence type="ECO:0000259" key="4">
    <source>
        <dbReference type="Pfam" id="PF13005"/>
    </source>
</evidence>
<proteinExistence type="predicted"/>
<feature type="domain" description="Transposase IS66 C-terminal" evidence="6">
    <location>
        <begin position="483"/>
        <end position="520"/>
    </location>
</feature>
<dbReference type="InterPro" id="IPR039552">
    <property type="entry name" value="IS66_C"/>
</dbReference>
<feature type="domain" description="Transposase IS66 central" evidence="3">
    <location>
        <begin position="188"/>
        <end position="476"/>
    </location>
</feature>
<dbReference type="PANTHER" id="PTHR33678:SF1">
    <property type="entry name" value="BLL1576 PROTEIN"/>
    <property type="match status" value="1"/>
</dbReference>
<dbReference type="InterPro" id="IPR024463">
    <property type="entry name" value="Transposase_TnpC_homeodom"/>
</dbReference>
<feature type="coiled-coil region" evidence="1">
    <location>
        <begin position="27"/>
        <end position="54"/>
    </location>
</feature>
<feature type="compositionally biased region" description="Basic and acidic residues" evidence="2">
    <location>
        <begin position="103"/>
        <end position="126"/>
    </location>
</feature>
<sequence>MWPRWACRTLRSVPQDADPISQLPDDAQLLKQQLRASANEVQRLKLMVDKLKLQLARRVRAEFGTSSERFDLQVSLIEPVGLEQLPVRKPTAPAANAGSVDRSLPDHLPREQREVRPATSPAHHDAAGQSCGCTACGGRLRSIGADVSEHLEYVPARFKVIRTVRPKLACTKCEAIFQASAPSRPIARGLAGPALLAHVTVSKYCDHSPLHRQSRVYAREGVEIDPSTMAGWVEQVHTLFDPLVAALGRHVLHAAKVHADDTPVKVLAPGEGKTRTGRLWVYVRDDRSAGDLTPPAVWFRYSADRKGEHPQRHLRDFRGILQADAYGGWNALYDGGHVVEAACWAHARRPWWDLYEQHRDDTGLAAQALRHIQGLYAVEADIRGRPPEVRRQQRQARAGPLLEKFHLWLQGVLTQVSTKSELAKAARYSLARWKALTRYVDDGRIEIDNSAAERALRGVALGRGNYLFMGSNAGGERAASMYSLIETAKLNGLDPEAYLREVLQRIADHPVNRIDELLPWNIGGQRADAQARAAA</sequence>
<protein>
    <submittedName>
        <fullName evidence="7">IS66 family transposase</fullName>
    </submittedName>
</protein>
<dbReference type="InterPro" id="IPR004291">
    <property type="entry name" value="Transposase_IS66_central"/>
</dbReference>
<dbReference type="Pfam" id="PF13007">
    <property type="entry name" value="LZ_Tnp_IS66"/>
    <property type="match status" value="1"/>
</dbReference>
<name>A0ABW7HKW9_9BURK</name>
<dbReference type="Pfam" id="PF13005">
    <property type="entry name" value="zf-IS66"/>
    <property type="match status" value="1"/>
</dbReference>
<dbReference type="NCBIfam" id="NF033517">
    <property type="entry name" value="transpos_IS66"/>
    <property type="match status" value="1"/>
</dbReference>
<evidence type="ECO:0000259" key="3">
    <source>
        <dbReference type="Pfam" id="PF03050"/>
    </source>
</evidence>
<evidence type="ECO:0000313" key="7">
    <source>
        <dbReference type="EMBL" id="MFG6490530.1"/>
    </source>
</evidence>
<feature type="domain" description="Transposase IS66 zinc-finger binding" evidence="4">
    <location>
        <begin position="131"/>
        <end position="174"/>
    </location>
</feature>
<dbReference type="Proteomes" id="UP001606134">
    <property type="component" value="Unassembled WGS sequence"/>
</dbReference>
<feature type="region of interest" description="Disordered" evidence="2">
    <location>
        <begin position="88"/>
        <end position="129"/>
    </location>
</feature>
<dbReference type="InterPro" id="IPR024474">
    <property type="entry name" value="Znf_dom_IS66"/>
</dbReference>
<keyword evidence="1" id="KW-0175">Coiled coil</keyword>
<evidence type="ECO:0000259" key="6">
    <source>
        <dbReference type="Pfam" id="PF13817"/>
    </source>
</evidence>
<comment type="caution">
    <text evidence="7">The sequence shown here is derived from an EMBL/GenBank/DDBJ whole genome shotgun (WGS) entry which is preliminary data.</text>
</comment>
<dbReference type="InterPro" id="IPR052344">
    <property type="entry name" value="Transposase-related"/>
</dbReference>
<accession>A0ABW7HKW9</accession>
<dbReference type="EMBL" id="JBIGIC010000027">
    <property type="protein sequence ID" value="MFG6490530.1"/>
    <property type="molecule type" value="Genomic_DNA"/>
</dbReference>
<feature type="domain" description="Transposase TnpC homeodomain" evidence="5">
    <location>
        <begin position="51"/>
        <end position="112"/>
    </location>
</feature>